<accession>A0A6P7FSQ7</accession>
<dbReference type="InterPro" id="IPR036444">
    <property type="entry name" value="PLipase_A2_dom_sf"/>
</dbReference>
<evidence type="ECO:0000256" key="1">
    <source>
        <dbReference type="SAM" id="Phobius"/>
    </source>
</evidence>
<dbReference type="RefSeq" id="XP_028139454.1">
    <property type="nucleotide sequence ID" value="XM_028283653.1"/>
</dbReference>
<keyword evidence="1" id="KW-1133">Transmembrane helix</keyword>
<dbReference type="InParanoid" id="A0A6P7FSQ7"/>
<dbReference type="GO" id="GO:0050482">
    <property type="term" value="P:arachidonate secretion"/>
    <property type="evidence" value="ECO:0007669"/>
    <property type="project" value="InterPro"/>
</dbReference>
<evidence type="ECO:0000259" key="2">
    <source>
        <dbReference type="Pfam" id="PF08398"/>
    </source>
</evidence>
<protein>
    <submittedName>
        <fullName evidence="3">Uncharacterized protein LOC114333706</fullName>
    </submittedName>
</protein>
<dbReference type="Pfam" id="PF08398">
    <property type="entry name" value="Phospholip_A2_4"/>
    <property type="match status" value="1"/>
</dbReference>
<dbReference type="AlphaFoldDB" id="A0A6P7FSQ7"/>
<dbReference type="Gene3D" id="1.20.90.10">
    <property type="entry name" value="Phospholipase A2 domain"/>
    <property type="match status" value="1"/>
</dbReference>
<gene>
    <name evidence="3" type="primary">LOC114333706</name>
</gene>
<organism evidence="3">
    <name type="scientific">Diabrotica virgifera virgifera</name>
    <name type="common">western corn rootworm</name>
    <dbReference type="NCBI Taxonomy" id="50390"/>
    <lineage>
        <taxon>Eukaryota</taxon>
        <taxon>Metazoa</taxon>
        <taxon>Ecdysozoa</taxon>
        <taxon>Arthropoda</taxon>
        <taxon>Hexapoda</taxon>
        <taxon>Insecta</taxon>
        <taxon>Pterygota</taxon>
        <taxon>Neoptera</taxon>
        <taxon>Endopterygota</taxon>
        <taxon>Coleoptera</taxon>
        <taxon>Polyphaga</taxon>
        <taxon>Cucujiformia</taxon>
        <taxon>Chrysomeloidea</taxon>
        <taxon>Chrysomelidae</taxon>
        <taxon>Galerucinae</taxon>
        <taxon>Diabroticina</taxon>
        <taxon>Diabroticites</taxon>
        <taxon>Diabrotica</taxon>
    </lineage>
</organism>
<dbReference type="GO" id="GO:0005198">
    <property type="term" value="F:structural molecule activity"/>
    <property type="evidence" value="ECO:0007669"/>
    <property type="project" value="InterPro"/>
</dbReference>
<keyword evidence="1" id="KW-0472">Membrane</keyword>
<name>A0A6P7FSQ7_DIAVI</name>
<sequence>MVRRSRIKGRQRVGKGIVNRLINKLPFEAHLPGYRFCGPGTRLQERLDRGDRGVNALDSACKEHDIAYSQHKNLSERHEADKILENKAWERVKSKDARLGEKVAAWFVTTVMKGKRKLGMGLSKKSKKGGALKKKKRTIRVPKKGGFLPFLLPLLGALGAVGGGAASIASAVNKAKADRQQLAEQQRHNLAMEQNSKTGKGFYLRPYKGYGIKNVKINVKINVKK</sequence>
<feature type="domain" description="Phospholipase A2-like" evidence="2">
    <location>
        <begin position="29"/>
        <end position="91"/>
    </location>
</feature>
<keyword evidence="1" id="KW-0812">Transmembrane</keyword>
<dbReference type="GO" id="GO:0006644">
    <property type="term" value="P:phospholipid metabolic process"/>
    <property type="evidence" value="ECO:0007669"/>
    <property type="project" value="InterPro"/>
</dbReference>
<proteinExistence type="predicted"/>
<reference evidence="3" key="1">
    <citation type="submission" date="2025-08" db="UniProtKB">
        <authorList>
            <consortium name="RefSeq"/>
        </authorList>
    </citation>
    <scope>IDENTIFICATION</scope>
    <source>
        <tissue evidence="3">Whole insect</tissue>
    </source>
</reference>
<feature type="transmembrane region" description="Helical" evidence="1">
    <location>
        <begin position="146"/>
        <end position="172"/>
    </location>
</feature>
<dbReference type="InterPro" id="IPR013607">
    <property type="entry name" value="Phospholipase_A2-like"/>
</dbReference>
<dbReference type="GO" id="GO:0004623">
    <property type="term" value="F:phospholipase A2 activity"/>
    <property type="evidence" value="ECO:0007669"/>
    <property type="project" value="InterPro"/>
</dbReference>
<evidence type="ECO:0000313" key="3">
    <source>
        <dbReference type="RefSeq" id="XP_028139454.1"/>
    </source>
</evidence>